<dbReference type="SUPFAM" id="SSF52540">
    <property type="entry name" value="P-loop containing nucleoside triphosphate hydrolases"/>
    <property type="match status" value="1"/>
</dbReference>
<dbReference type="InterPro" id="IPR036875">
    <property type="entry name" value="Znf_CCHC_sf"/>
</dbReference>
<dbReference type="Gene3D" id="3.40.50.300">
    <property type="entry name" value="P-loop containing nucleotide triphosphate hydrolases"/>
    <property type="match status" value="1"/>
</dbReference>
<evidence type="ECO:0000313" key="4">
    <source>
        <dbReference type="EMBL" id="KAK7495823.1"/>
    </source>
</evidence>
<feature type="compositionally biased region" description="Low complexity" evidence="2">
    <location>
        <begin position="73"/>
        <end position="97"/>
    </location>
</feature>
<evidence type="ECO:0000313" key="5">
    <source>
        <dbReference type="Proteomes" id="UP001519460"/>
    </source>
</evidence>
<keyword evidence="1" id="KW-0862">Zinc</keyword>
<evidence type="ECO:0000256" key="1">
    <source>
        <dbReference type="PROSITE-ProRule" id="PRU00047"/>
    </source>
</evidence>
<organism evidence="4 5">
    <name type="scientific">Batillaria attramentaria</name>
    <dbReference type="NCBI Taxonomy" id="370345"/>
    <lineage>
        <taxon>Eukaryota</taxon>
        <taxon>Metazoa</taxon>
        <taxon>Spiralia</taxon>
        <taxon>Lophotrochozoa</taxon>
        <taxon>Mollusca</taxon>
        <taxon>Gastropoda</taxon>
        <taxon>Caenogastropoda</taxon>
        <taxon>Sorbeoconcha</taxon>
        <taxon>Cerithioidea</taxon>
        <taxon>Batillariidae</taxon>
        <taxon>Batillaria</taxon>
    </lineage>
</organism>
<gene>
    <name evidence="4" type="ORF">BaRGS_00012813</name>
</gene>
<evidence type="ECO:0000256" key="2">
    <source>
        <dbReference type="SAM" id="MobiDB-lite"/>
    </source>
</evidence>
<dbReference type="InterPro" id="IPR027417">
    <property type="entry name" value="P-loop_NTPase"/>
</dbReference>
<dbReference type="Gene3D" id="4.10.60.10">
    <property type="entry name" value="Zinc finger, CCHC-type"/>
    <property type="match status" value="1"/>
</dbReference>
<comment type="caution">
    <text evidence="4">The sequence shown here is derived from an EMBL/GenBank/DDBJ whole genome shotgun (WGS) entry which is preliminary data.</text>
</comment>
<dbReference type="Pfam" id="PF00098">
    <property type="entry name" value="zf-CCHC"/>
    <property type="match status" value="2"/>
</dbReference>
<dbReference type="AlphaFoldDB" id="A0ABD0L9G3"/>
<dbReference type="PROSITE" id="PS50158">
    <property type="entry name" value="ZF_CCHC"/>
    <property type="match status" value="2"/>
</dbReference>
<dbReference type="EMBL" id="JACVVK020000071">
    <property type="protein sequence ID" value="KAK7495823.1"/>
    <property type="molecule type" value="Genomic_DNA"/>
</dbReference>
<dbReference type="Proteomes" id="UP001519460">
    <property type="component" value="Unassembled WGS sequence"/>
</dbReference>
<feature type="domain" description="CCHC-type" evidence="3">
    <location>
        <begin position="24"/>
        <end position="39"/>
    </location>
</feature>
<feature type="region of interest" description="Disordered" evidence="2">
    <location>
        <begin position="70"/>
        <end position="107"/>
    </location>
</feature>
<accession>A0ABD0L9G3</accession>
<name>A0ABD0L9G3_9CAEN</name>
<reference evidence="4 5" key="1">
    <citation type="journal article" date="2023" name="Sci. Data">
        <title>Genome assembly of the Korean intertidal mud-creeper Batillaria attramentaria.</title>
        <authorList>
            <person name="Patra A.K."/>
            <person name="Ho P.T."/>
            <person name="Jun S."/>
            <person name="Lee S.J."/>
            <person name="Kim Y."/>
            <person name="Won Y.J."/>
        </authorList>
    </citation>
    <scope>NUCLEOTIDE SEQUENCE [LARGE SCALE GENOMIC DNA]</scope>
    <source>
        <strain evidence="4">Wonlab-2016</strain>
    </source>
</reference>
<sequence length="895" mass="100813">MKRSGGCYNCGQHGHQKRNCPRIKCFKCQNDGHILADCPTGASPARRIHPKRPFLQIHYPELHTHALRHGSRVRSPSLCSSTSSVSSVKTDSSNHSSKPPTPLLPLEQPDQWSFLRDEDAVERVADSLHRFLQSRKEPSVLLVNKKLEDFHERRQQHLLLLTLPDDDKELQRGDFDVIVIHSKLGFILLEVKAAGDNLDLFGTEGTEKLLTALTRAADRLEKGRKALARLKPRGRTRNASVVTTLAVPNISRDDLRQALSHDRQLRGRLDRCIATSSTTARKKEPVEALCLCSDDLPRKDRGFDEADSRCVASLSAWWRRLLEASGAKRQLSPDDYEFIVEGFCQRERMASFSEEVQDLSQKIGCLRLDAQQLDVVQSSDQYVFITGPPGSGKSVVLAQKSALWFNEGEKVFVIYKHGKTTTQPAAEFLCHLIDNILVTFSFPRANMLRFSDDYDIDNFIDEEILGAEQYPEKDSVDALSDRNKKRERIKSRDLKGNVNYSAENSAVCHERYNFVLDEINRRTLTTGLGVIIYHLIETLKERFPQATIWCAGSWPSYVPDQEFQVRVLQRSYRCPPKIQRLLKALEPFCQSDQSTNVLEYVTNCTDVPQASGGDQSPAAWPDRRWRLPGNGVDPHFISHAGHGAGEIWDCTKCSERLAEYLRKLLIPAEGGSGFFGFFFGGGRGRKGVEWWLSHFGGGGVVSASAAPHLEEKDVLIVVTATSLYMHMNSLIRSALYEGLTSSKQRNFRVKVLQISDDFDPHSPEILMMHVRAVSGLEKPLVVYVPCLTYQPHSGCSRPEASGVKNGPDARTKAQEHPPCQRSPEQGPQVKRTEQGKLLDPGFESYDPKRIRRTLRNSGCLTEQQEAILSRLGHVNLHWLWYAASRSLGHLVVLHF</sequence>
<dbReference type="GO" id="GO:0008270">
    <property type="term" value="F:zinc ion binding"/>
    <property type="evidence" value="ECO:0007669"/>
    <property type="project" value="UniProtKB-KW"/>
</dbReference>
<protein>
    <recommendedName>
        <fullName evidence="3">CCHC-type domain-containing protein</fullName>
    </recommendedName>
</protein>
<evidence type="ECO:0000259" key="3">
    <source>
        <dbReference type="PROSITE" id="PS50158"/>
    </source>
</evidence>
<dbReference type="InterPro" id="IPR001878">
    <property type="entry name" value="Znf_CCHC"/>
</dbReference>
<keyword evidence="5" id="KW-1185">Reference proteome</keyword>
<keyword evidence="1" id="KW-0479">Metal-binding</keyword>
<keyword evidence="1" id="KW-0863">Zinc-finger</keyword>
<proteinExistence type="predicted"/>
<dbReference type="SMART" id="SM00343">
    <property type="entry name" value="ZnF_C2HC"/>
    <property type="match status" value="2"/>
</dbReference>
<feature type="domain" description="CCHC-type" evidence="3">
    <location>
        <begin position="7"/>
        <end position="22"/>
    </location>
</feature>
<feature type="region of interest" description="Disordered" evidence="2">
    <location>
        <begin position="792"/>
        <end position="844"/>
    </location>
</feature>
<dbReference type="SUPFAM" id="SSF57756">
    <property type="entry name" value="Retrovirus zinc finger-like domains"/>
    <property type="match status" value="1"/>
</dbReference>